<evidence type="ECO:0000256" key="7">
    <source>
        <dbReference type="ARBA" id="ARBA00023002"/>
    </source>
</evidence>
<name>A0A3A2ZGZ1_9EURO</name>
<feature type="transmembrane region" description="Helical" evidence="14">
    <location>
        <begin position="67"/>
        <end position="87"/>
    </location>
</feature>
<evidence type="ECO:0000256" key="6">
    <source>
        <dbReference type="ARBA" id="ARBA00022989"/>
    </source>
</evidence>
<dbReference type="InterPro" id="IPR005804">
    <property type="entry name" value="FA_desaturase_dom"/>
</dbReference>
<dbReference type="InterPro" id="IPR015876">
    <property type="entry name" value="Acyl-CoA_DS"/>
</dbReference>
<feature type="domain" description="Fatty acid desaturase" evidence="15">
    <location>
        <begin position="95"/>
        <end position="166"/>
    </location>
</feature>
<reference evidence="17" key="1">
    <citation type="submission" date="2017-02" db="EMBL/GenBank/DDBJ databases">
        <authorList>
            <person name="Tafer H."/>
            <person name="Lopandic K."/>
        </authorList>
    </citation>
    <scope>NUCLEOTIDE SEQUENCE [LARGE SCALE GENOMIC DNA]</scope>
    <source>
        <strain evidence="17">CBS 366.77</strain>
    </source>
</reference>
<comment type="caution">
    <text evidence="16">The sequence shown here is derived from an EMBL/GenBank/DDBJ whole genome shotgun (WGS) entry which is preliminary data.</text>
</comment>
<evidence type="ECO:0000256" key="9">
    <source>
        <dbReference type="ARBA" id="ARBA00023098"/>
    </source>
</evidence>
<evidence type="ECO:0000256" key="1">
    <source>
        <dbReference type="ARBA" id="ARBA00004141"/>
    </source>
</evidence>
<accession>A0A3A2ZGZ1</accession>
<comment type="similarity">
    <text evidence="2 12">Belongs to the fatty acid desaturase type 1 family.</text>
</comment>
<feature type="region of interest" description="Disordered" evidence="13">
    <location>
        <begin position="1"/>
        <end position="45"/>
    </location>
</feature>
<dbReference type="EMBL" id="MVGC01001480">
    <property type="protein sequence ID" value="RJE17165.1"/>
    <property type="molecule type" value="Genomic_DNA"/>
</dbReference>
<evidence type="ECO:0000256" key="3">
    <source>
        <dbReference type="ARBA" id="ARBA00022516"/>
    </source>
</evidence>
<evidence type="ECO:0000256" key="4">
    <source>
        <dbReference type="ARBA" id="ARBA00022692"/>
    </source>
</evidence>
<dbReference type="GO" id="GO:0006636">
    <property type="term" value="P:unsaturated fatty acid biosynthetic process"/>
    <property type="evidence" value="ECO:0007669"/>
    <property type="project" value="TreeGrafter"/>
</dbReference>
<dbReference type="PRINTS" id="PR00075">
    <property type="entry name" value="FACDDSATRASE"/>
</dbReference>
<comment type="subcellular location">
    <subcellularLocation>
        <location evidence="1">Membrane</location>
        <topology evidence="1">Multi-pass membrane protein</topology>
    </subcellularLocation>
</comment>
<keyword evidence="5" id="KW-0276">Fatty acid metabolism</keyword>
<evidence type="ECO:0000256" key="5">
    <source>
        <dbReference type="ARBA" id="ARBA00022832"/>
    </source>
</evidence>
<dbReference type="GO" id="GO:0004768">
    <property type="term" value="F:stearoyl-CoA 9-desaturase activity"/>
    <property type="evidence" value="ECO:0007669"/>
    <property type="project" value="TreeGrafter"/>
</dbReference>
<keyword evidence="6 14" id="KW-1133">Transmembrane helix</keyword>
<dbReference type="CDD" id="cd03505">
    <property type="entry name" value="Delta9-FADS-like"/>
    <property type="match status" value="1"/>
</dbReference>
<dbReference type="Pfam" id="PF00487">
    <property type="entry name" value="FA_desaturase"/>
    <property type="match status" value="1"/>
</dbReference>
<keyword evidence="7 12" id="KW-0560">Oxidoreductase</keyword>
<feature type="transmembrane region" description="Helical" evidence="14">
    <location>
        <begin position="125"/>
        <end position="146"/>
    </location>
</feature>
<feature type="transmembrane region" description="Helical" evidence="14">
    <location>
        <begin position="94"/>
        <end position="113"/>
    </location>
</feature>
<evidence type="ECO:0000256" key="10">
    <source>
        <dbReference type="ARBA" id="ARBA00023136"/>
    </source>
</evidence>
<evidence type="ECO:0000313" key="16">
    <source>
        <dbReference type="EMBL" id="RJE17165.1"/>
    </source>
</evidence>
<evidence type="ECO:0000256" key="13">
    <source>
        <dbReference type="SAM" id="MobiDB-lite"/>
    </source>
</evidence>
<dbReference type="GO" id="GO:0005789">
    <property type="term" value="C:endoplasmic reticulum membrane"/>
    <property type="evidence" value="ECO:0007669"/>
    <property type="project" value="TreeGrafter"/>
</dbReference>
<dbReference type="Proteomes" id="UP000266188">
    <property type="component" value="Unassembled WGS sequence"/>
</dbReference>
<keyword evidence="10 14" id="KW-0472">Membrane</keyword>
<comment type="domain">
    <text evidence="12">The histidine box domains are involved in binding the catalytic metal ions.</text>
</comment>
<dbReference type="STRING" id="2070753.A0A3A2ZGZ1"/>
<evidence type="ECO:0000259" key="15">
    <source>
        <dbReference type="Pfam" id="PF00487"/>
    </source>
</evidence>
<dbReference type="GO" id="GO:0005506">
    <property type="term" value="F:iron ion binding"/>
    <property type="evidence" value="ECO:0007669"/>
    <property type="project" value="TreeGrafter"/>
</dbReference>
<evidence type="ECO:0000256" key="2">
    <source>
        <dbReference type="ARBA" id="ARBA00009295"/>
    </source>
</evidence>
<evidence type="ECO:0000256" key="8">
    <source>
        <dbReference type="ARBA" id="ARBA00023004"/>
    </source>
</evidence>
<dbReference type="PANTHER" id="PTHR11351">
    <property type="entry name" value="ACYL-COA DESATURASE"/>
    <property type="match status" value="1"/>
</dbReference>
<keyword evidence="11 12" id="KW-0275">Fatty acid biosynthesis</keyword>
<proteinExistence type="inferred from homology"/>
<keyword evidence="9" id="KW-0443">Lipid metabolism</keyword>
<keyword evidence="17" id="KW-1185">Reference proteome</keyword>
<evidence type="ECO:0000256" key="14">
    <source>
        <dbReference type="SAM" id="Phobius"/>
    </source>
</evidence>
<dbReference type="PANTHER" id="PTHR11351:SF31">
    <property type="entry name" value="DESATURASE 1, ISOFORM A-RELATED"/>
    <property type="match status" value="1"/>
</dbReference>
<evidence type="ECO:0000313" key="17">
    <source>
        <dbReference type="Proteomes" id="UP000266188"/>
    </source>
</evidence>
<feature type="non-terminal residue" evidence="16">
    <location>
        <position position="171"/>
    </location>
</feature>
<organism evidence="16 17">
    <name type="scientific">Aspergillus sclerotialis</name>
    <dbReference type="NCBI Taxonomy" id="2070753"/>
    <lineage>
        <taxon>Eukaryota</taxon>
        <taxon>Fungi</taxon>
        <taxon>Dikarya</taxon>
        <taxon>Ascomycota</taxon>
        <taxon>Pezizomycotina</taxon>
        <taxon>Eurotiomycetes</taxon>
        <taxon>Eurotiomycetidae</taxon>
        <taxon>Eurotiales</taxon>
        <taxon>Aspergillaceae</taxon>
        <taxon>Aspergillus</taxon>
        <taxon>Aspergillus subgen. Polypaecilum</taxon>
    </lineage>
</organism>
<protein>
    <submittedName>
        <fullName evidence="16">Desaturase</fullName>
    </submittedName>
</protein>
<keyword evidence="8" id="KW-0408">Iron</keyword>
<evidence type="ECO:0000256" key="12">
    <source>
        <dbReference type="RuleBase" id="RU000581"/>
    </source>
</evidence>
<comment type="cofactor">
    <cofactor evidence="12">
        <name>Fe(2+)</name>
        <dbReference type="ChEBI" id="CHEBI:29033"/>
    </cofactor>
</comment>
<gene>
    <name evidence="16" type="ORF">PHISCL_10498</name>
</gene>
<sequence>GLLLSFNHASSQPTAGDLAVKPEFQSSQPTPMAKPSEPNRSTKYDPKKVHITEMPMTRSNWYKHVNWLNVTLIVGIPLWGCIQAFWVPLQVKTAVWAVLYYFATGLGITAGYHRLWAHTSYSATLPLRLFLAAVGGGAVEGSIRWWSRDHRAHHRYTDTDKDPYSVRKGLL</sequence>
<dbReference type="OrthoDB" id="10260134at2759"/>
<dbReference type="AlphaFoldDB" id="A0A3A2ZGZ1"/>
<keyword evidence="4 12" id="KW-0812">Transmembrane</keyword>
<feature type="non-terminal residue" evidence="16">
    <location>
        <position position="1"/>
    </location>
</feature>
<evidence type="ECO:0000256" key="11">
    <source>
        <dbReference type="ARBA" id="ARBA00023160"/>
    </source>
</evidence>
<keyword evidence="3 12" id="KW-0444">Lipid biosynthesis</keyword>